<evidence type="ECO:0000259" key="7">
    <source>
        <dbReference type="Pfam" id="PF02229"/>
    </source>
</evidence>
<feature type="domain" description="Transcriptional coactivator p15 (PC4) C-terminal" evidence="7">
    <location>
        <begin position="9"/>
        <end position="58"/>
    </location>
</feature>
<dbReference type="EMBL" id="UYJE01007261">
    <property type="protein sequence ID" value="VDI53112.1"/>
    <property type="molecule type" value="Genomic_DNA"/>
</dbReference>
<keyword evidence="6" id="KW-0539">Nucleus</keyword>
<dbReference type="SUPFAM" id="SSF54447">
    <property type="entry name" value="ssDNA-binding transcriptional regulator domain"/>
    <property type="match status" value="1"/>
</dbReference>
<comment type="subcellular location">
    <subcellularLocation>
        <location evidence="1">Nucleus</location>
    </subcellularLocation>
</comment>
<keyword evidence="4" id="KW-0238">DNA-binding</keyword>
<evidence type="ECO:0000256" key="3">
    <source>
        <dbReference type="ARBA" id="ARBA00023015"/>
    </source>
</evidence>
<dbReference type="GO" id="GO:0005634">
    <property type="term" value="C:nucleus"/>
    <property type="evidence" value="ECO:0007669"/>
    <property type="project" value="UniProtKB-SubCell"/>
</dbReference>
<dbReference type="OrthoDB" id="6039096at2759"/>
<dbReference type="InterPro" id="IPR009044">
    <property type="entry name" value="ssDNA-bd_transcriptional_reg"/>
</dbReference>
<comment type="caution">
    <text evidence="8">The sequence shown here is derived from an EMBL/GenBank/DDBJ whole genome shotgun (WGS) entry which is preliminary data.</text>
</comment>
<dbReference type="GO" id="GO:0003713">
    <property type="term" value="F:transcription coactivator activity"/>
    <property type="evidence" value="ECO:0007669"/>
    <property type="project" value="InterPro"/>
</dbReference>
<evidence type="ECO:0000256" key="5">
    <source>
        <dbReference type="ARBA" id="ARBA00023163"/>
    </source>
</evidence>
<dbReference type="InterPro" id="IPR045125">
    <property type="entry name" value="Sub1/Tcp4-like"/>
</dbReference>
<evidence type="ECO:0000256" key="6">
    <source>
        <dbReference type="ARBA" id="ARBA00023242"/>
    </source>
</evidence>
<evidence type="ECO:0000256" key="2">
    <source>
        <dbReference type="ARBA" id="ARBA00009001"/>
    </source>
</evidence>
<evidence type="ECO:0000313" key="9">
    <source>
        <dbReference type="EMBL" id="VDI53112.1"/>
    </source>
</evidence>
<accession>A0A8B6BJF7</accession>
<dbReference type="PANTHER" id="PTHR13215">
    <property type="entry name" value="RNA POLYMERASE II TRANSCRIPTIONAL COACTIVATOR"/>
    <property type="match status" value="1"/>
</dbReference>
<dbReference type="GO" id="GO:0060261">
    <property type="term" value="P:positive regulation of transcription initiation by RNA polymerase II"/>
    <property type="evidence" value="ECO:0007669"/>
    <property type="project" value="InterPro"/>
</dbReference>
<reference evidence="8" key="1">
    <citation type="submission" date="2018-11" db="EMBL/GenBank/DDBJ databases">
        <authorList>
            <person name="Alioto T."/>
            <person name="Alioto T."/>
        </authorList>
    </citation>
    <scope>NUCLEOTIDE SEQUENCE</scope>
</reference>
<name>A0A8B6BJF7_MYTGA</name>
<keyword evidence="5" id="KW-0804">Transcription</keyword>
<dbReference type="Proteomes" id="UP000596742">
    <property type="component" value="Unassembled WGS sequence"/>
</dbReference>
<evidence type="ECO:0000313" key="10">
    <source>
        <dbReference type="Proteomes" id="UP000596742"/>
    </source>
</evidence>
<protein>
    <recommendedName>
        <fullName evidence="7">Transcriptional coactivator p15 (PC4) C-terminal domain-containing protein</fullName>
    </recommendedName>
</protein>
<dbReference type="AlphaFoldDB" id="A0A8B6BJF7"/>
<evidence type="ECO:0000256" key="1">
    <source>
        <dbReference type="ARBA" id="ARBA00004123"/>
    </source>
</evidence>
<evidence type="ECO:0000256" key="4">
    <source>
        <dbReference type="ARBA" id="ARBA00023125"/>
    </source>
</evidence>
<dbReference type="GO" id="GO:0003677">
    <property type="term" value="F:DNA binding"/>
    <property type="evidence" value="ECO:0007669"/>
    <property type="project" value="UniProtKB-KW"/>
</dbReference>
<organism evidence="8 10">
    <name type="scientific">Mytilus galloprovincialis</name>
    <name type="common">Mediterranean mussel</name>
    <dbReference type="NCBI Taxonomy" id="29158"/>
    <lineage>
        <taxon>Eukaryota</taxon>
        <taxon>Metazoa</taxon>
        <taxon>Spiralia</taxon>
        <taxon>Lophotrochozoa</taxon>
        <taxon>Mollusca</taxon>
        <taxon>Bivalvia</taxon>
        <taxon>Autobranchia</taxon>
        <taxon>Pteriomorphia</taxon>
        <taxon>Mytilida</taxon>
        <taxon>Mytiloidea</taxon>
        <taxon>Mytilidae</taxon>
        <taxon>Mytilinae</taxon>
        <taxon>Mytilus</taxon>
    </lineage>
</organism>
<keyword evidence="3" id="KW-0805">Transcription regulation</keyword>
<dbReference type="InterPro" id="IPR003173">
    <property type="entry name" value="PC4_C"/>
</dbReference>
<gene>
    <name evidence="8" type="ORF">MGAL_10B092490</name>
    <name evidence="9" type="ORF">MGAL_10B092993</name>
</gene>
<dbReference type="EMBL" id="UYJE01000260">
    <property type="protein sequence ID" value="VDH91740.1"/>
    <property type="molecule type" value="Genomic_DNA"/>
</dbReference>
<comment type="similarity">
    <text evidence="2">Belongs to the transcriptional coactivator PC4 family.</text>
</comment>
<keyword evidence="10" id="KW-1185">Reference proteome</keyword>
<dbReference type="Gene3D" id="2.30.31.10">
    <property type="entry name" value="Transcriptional Coactivator Pc4, Chain A"/>
    <property type="match status" value="2"/>
</dbReference>
<proteinExistence type="inferred from homology"/>
<sequence length="169" mass="19673">MDKTRCKIELGNNRFVQATEWNDEIRIDVREWELKDEKLIPTKKGISLPLHRWKLLVDNFEFLDQALTEKRVYQSHLGGNVYASVQIKSVCLDLRQHWLPPNNTEIVPTKKGICLRPAEYVKLKDVASVIGDFVPELCSIVPCPYSSDHQNQLGFFRCSECNPDHFTEW</sequence>
<evidence type="ECO:0000313" key="8">
    <source>
        <dbReference type="EMBL" id="VDH91740.1"/>
    </source>
</evidence>
<dbReference type="Pfam" id="PF02229">
    <property type="entry name" value="PC4"/>
    <property type="match status" value="1"/>
</dbReference>